<proteinExistence type="predicted"/>
<evidence type="ECO:0000313" key="2">
    <source>
        <dbReference type="Proteomes" id="UP001165079"/>
    </source>
</evidence>
<dbReference type="Proteomes" id="UP001165079">
    <property type="component" value="Unassembled WGS sequence"/>
</dbReference>
<reference evidence="1" key="1">
    <citation type="submission" date="2023-03" db="EMBL/GenBank/DDBJ databases">
        <title>Actinorhabdospora filicis NBRC 111898.</title>
        <authorList>
            <person name="Ichikawa N."/>
            <person name="Sato H."/>
            <person name="Tonouchi N."/>
        </authorList>
    </citation>
    <scope>NUCLEOTIDE SEQUENCE</scope>
    <source>
        <strain evidence="1">NBRC 111898</strain>
    </source>
</reference>
<gene>
    <name evidence="1" type="ORF">Afil01_31500</name>
</gene>
<evidence type="ECO:0000313" key="1">
    <source>
        <dbReference type="EMBL" id="GLZ78343.1"/>
    </source>
</evidence>
<comment type="caution">
    <text evidence="1">The sequence shown here is derived from an EMBL/GenBank/DDBJ whole genome shotgun (WGS) entry which is preliminary data.</text>
</comment>
<dbReference type="AlphaFoldDB" id="A0A9W6SLT0"/>
<sequence>MWGWRIMSDLESGGMLDLFALVVAKVSGGEDLVGLRQPGGVLWEGSVPLAADWIARVRARKGQLVSAYAVPDSSAVQAPVALSERVCEAADNDQLLGGRIPVKEATWATI</sequence>
<protein>
    <submittedName>
        <fullName evidence="1">Uncharacterized protein</fullName>
    </submittedName>
</protein>
<accession>A0A9W6SLT0</accession>
<keyword evidence="2" id="KW-1185">Reference proteome</keyword>
<organism evidence="1 2">
    <name type="scientific">Actinorhabdospora filicis</name>
    <dbReference type="NCBI Taxonomy" id="1785913"/>
    <lineage>
        <taxon>Bacteria</taxon>
        <taxon>Bacillati</taxon>
        <taxon>Actinomycetota</taxon>
        <taxon>Actinomycetes</taxon>
        <taxon>Micromonosporales</taxon>
        <taxon>Micromonosporaceae</taxon>
        <taxon>Actinorhabdospora</taxon>
    </lineage>
</organism>
<name>A0A9W6SLT0_9ACTN</name>
<dbReference type="EMBL" id="BSTX01000002">
    <property type="protein sequence ID" value="GLZ78343.1"/>
    <property type="molecule type" value="Genomic_DNA"/>
</dbReference>